<keyword evidence="3" id="KW-1185">Reference proteome</keyword>
<feature type="region of interest" description="Disordered" evidence="1">
    <location>
        <begin position="1"/>
        <end position="63"/>
    </location>
</feature>
<evidence type="ECO:0000313" key="3">
    <source>
        <dbReference type="Proteomes" id="UP000671836"/>
    </source>
</evidence>
<proteinExistence type="predicted"/>
<dbReference type="RefSeq" id="WP_086566099.1">
    <property type="nucleotide sequence ID" value="NZ_CP071595.1"/>
</dbReference>
<organism evidence="2 3">
    <name type="scientific">Streptomyces griseocarneus</name>
    <dbReference type="NCBI Taxonomy" id="51201"/>
    <lineage>
        <taxon>Bacteria</taxon>
        <taxon>Bacillati</taxon>
        <taxon>Actinomycetota</taxon>
        <taxon>Actinomycetes</taxon>
        <taxon>Kitasatosporales</taxon>
        <taxon>Streptomycetaceae</taxon>
        <taxon>Streptomyces</taxon>
    </lineage>
</organism>
<name>A0ABX7RHM6_9ACTN</name>
<feature type="compositionally biased region" description="Low complexity" evidence="1">
    <location>
        <begin position="36"/>
        <end position="45"/>
    </location>
</feature>
<sequence>MLRKPPSDGLRHTVPDGGRPTGYEAADRTRRDAAVRDAPPYDGPACGPGCGAGGEDDGGWDGGEGGAWVLGGCVGGCGGADGLPGGCEVP</sequence>
<reference evidence="2 3" key="1">
    <citation type="submission" date="2021-03" db="EMBL/GenBank/DDBJ databases">
        <title>Streptomyces strains.</title>
        <authorList>
            <person name="Lund M.B."/>
            <person name="Toerring T."/>
        </authorList>
    </citation>
    <scope>NUCLEOTIDE SEQUENCE [LARGE SCALE GENOMIC DNA]</scope>
    <source>
        <strain evidence="2 3">KCC S-1010</strain>
    </source>
</reference>
<gene>
    <name evidence="2" type="ORF">J3S04_16030</name>
</gene>
<dbReference type="EMBL" id="CP071595">
    <property type="protein sequence ID" value="QSY46936.1"/>
    <property type="molecule type" value="Genomic_DNA"/>
</dbReference>
<accession>A0ABX7RHM6</accession>
<dbReference type="Proteomes" id="UP000671836">
    <property type="component" value="Chromosome"/>
</dbReference>
<feature type="compositionally biased region" description="Basic and acidic residues" evidence="1">
    <location>
        <begin position="1"/>
        <end position="14"/>
    </location>
</feature>
<protein>
    <submittedName>
        <fullName evidence="2">Uncharacterized protein</fullName>
    </submittedName>
</protein>
<evidence type="ECO:0000313" key="2">
    <source>
        <dbReference type="EMBL" id="QSY46936.1"/>
    </source>
</evidence>
<feature type="compositionally biased region" description="Basic and acidic residues" evidence="1">
    <location>
        <begin position="25"/>
        <end position="35"/>
    </location>
</feature>
<evidence type="ECO:0000256" key="1">
    <source>
        <dbReference type="SAM" id="MobiDB-lite"/>
    </source>
</evidence>